<organism evidence="8">
    <name type="scientific">Kwoniella dejecticola CBS 10117</name>
    <dbReference type="NCBI Taxonomy" id="1296121"/>
    <lineage>
        <taxon>Eukaryota</taxon>
        <taxon>Fungi</taxon>
        <taxon>Dikarya</taxon>
        <taxon>Basidiomycota</taxon>
        <taxon>Agaricomycotina</taxon>
        <taxon>Tremellomycetes</taxon>
        <taxon>Tremellales</taxon>
        <taxon>Cryptococcaceae</taxon>
        <taxon>Kwoniella</taxon>
    </lineage>
</organism>
<feature type="compositionally biased region" description="Basic and acidic residues" evidence="6">
    <location>
        <begin position="188"/>
        <end position="203"/>
    </location>
</feature>
<comment type="subcellular location">
    <subcellularLocation>
        <location evidence="2">Cytoplasm</location>
    </subcellularLocation>
    <subcellularLocation>
        <location evidence="1">Nucleus</location>
    </subcellularLocation>
</comment>
<reference evidence="9" key="2">
    <citation type="submission" date="2013-07" db="EMBL/GenBank/DDBJ databases">
        <authorList>
            <consortium name="The Broad Institute Genome Sequencing Platform"/>
            <person name="Cuomo C."/>
            <person name="Litvintseva A."/>
            <person name="Chen Y."/>
            <person name="Heitman J."/>
            <person name="Sun S."/>
            <person name="Springer D."/>
            <person name="Dromer F."/>
            <person name="Young S.K."/>
            <person name="Zeng Q."/>
            <person name="Gargeya S."/>
            <person name="Fitzgerald M."/>
            <person name="Abouelleil A."/>
            <person name="Alvarado L."/>
            <person name="Berlin A.M."/>
            <person name="Chapman S.B."/>
            <person name="Dewar J."/>
            <person name="Goldberg J."/>
            <person name="Griggs A."/>
            <person name="Gujja S."/>
            <person name="Hansen M."/>
            <person name="Howarth C."/>
            <person name="Imamovic A."/>
            <person name="Larimer J."/>
            <person name="McCowan C."/>
            <person name="Murphy C."/>
            <person name="Pearson M."/>
            <person name="Priest M."/>
            <person name="Roberts A."/>
            <person name="Saif S."/>
            <person name="Shea T."/>
            <person name="Sykes S."/>
            <person name="Wortman J."/>
            <person name="Nusbaum C."/>
            <person name="Birren B."/>
        </authorList>
    </citation>
    <scope>NUCLEOTIDE SEQUENCE</scope>
    <source>
        <strain evidence="9">CBS 10117</strain>
    </source>
</reference>
<feature type="compositionally biased region" description="Low complexity" evidence="6">
    <location>
        <begin position="142"/>
        <end position="187"/>
    </location>
</feature>
<dbReference type="AlphaFoldDB" id="A0A1A6ABM0"/>
<dbReference type="Pfam" id="PF00226">
    <property type="entry name" value="DnaJ"/>
    <property type="match status" value="1"/>
</dbReference>
<keyword evidence="4" id="KW-0143">Chaperone</keyword>
<dbReference type="InterPro" id="IPR052094">
    <property type="entry name" value="Pre-mRNA-splicing_ERAD"/>
</dbReference>
<dbReference type="Gene3D" id="1.10.287.110">
    <property type="entry name" value="DnaJ domain"/>
    <property type="match status" value="1"/>
</dbReference>
<dbReference type="SMART" id="SM00271">
    <property type="entry name" value="DnaJ"/>
    <property type="match status" value="1"/>
</dbReference>
<feature type="domain" description="J" evidence="7">
    <location>
        <begin position="13"/>
        <end position="88"/>
    </location>
</feature>
<keyword evidence="5" id="KW-0539">Nucleus</keyword>
<protein>
    <recommendedName>
        <fullName evidence="7">J domain-containing protein</fullName>
    </recommendedName>
</protein>
<dbReference type="KEGG" id="kdj:28965358"/>
<feature type="region of interest" description="Disordered" evidence="6">
    <location>
        <begin position="340"/>
        <end position="402"/>
    </location>
</feature>
<dbReference type="PANTHER" id="PTHR44313">
    <property type="entry name" value="DNAJ HOMOLOG SUBFAMILY C MEMBER 17"/>
    <property type="match status" value="1"/>
</dbReference>
<reference evidence="9" key="3">
    <citation type="submission" date="2024-02" db="EMBL/GenBank/DDBJ databases">
        <title>Comparative genomics of Cryptococcus and Kwoniella reveals pathogenesis evolution and contrasting modes of karyotype evolution via chromosome fusion or intercentromeric recombination.</title>
        <authorList>
            <person name="Coelho M.A."/>
            <person name="David-Palma M."/>
            <person name="Shea T."/>
            <person name="Bowers K."/>
            <person name="McGinley-Smith S."/>
            <person name="Mohammad A.W."/>
            <person name="Gnirke A."/>
            <person name="Yurkov A.M."/>
            <person name="Nowrousian M."/>
            <person name="Sun S."/>
            <person name="Cuomo C.A."/>
            <person name="Heitman J."/>
        </authorList>
    </citation>
    <scope>NUCLEOTIDE SEQUENCE</scope>
    <source>
        <strain evidence="9">CBS 10117</strain>
    </source>
</reference>
<dbReference type="PANTHER" id="PTHR44313:SF1">
    <property type="entry name" value="DNAJ HOMOLOG SUBFAMILY C MEMBER 17"/>
    <property type="match status" value="1"/>
</dbReference>
<dbReference type="InterPro" id="IPR001623">
    <property type="entry name" value="DnaJ_domain"/>
</dbReference>
<dbReference type="OrthoDB" id="376357at2759"/>
<proteinExistence type="predicted"/>
<reference evidence="8" key="1">
    <citation type="submission" date="2013-07" db="EMBL/GenBank/DDBJ databases">
        <title>The Genome Sequence of Cryptococcus dejecticola CBS10117.</title>
        <authorList>
            <consortium name="The Broad Institute Genome Sequencing Platform"/>
            <person name="Cuomo C."/>
            <person name="Litvintseva A."/>
            <person name="Chen Y."/>
            <person name="Heitman J."/>
            <person name="Sun S."/>
            <person name="Springer D."/>
            <person name="Dromer F."/>
            <person name="Young S.K."/>
            <person name="Zeng Q."/>
            <person name="Gargeya S."/>
            <person name="Fitzgerald M."/>
            <person name="Abouelleil A."/>
            <person name="Alvarado L."/>
            <person name="Berlin A.M."/>
            <person name="Chapman S.B."/>
            <person name="Dewar J."/>
            <person name="Goldberg J."/>
            <person name="Griggs A."/>
            <person name="Gujja S."/>
            <person name="Hansen M."/>
            <person name="Howarth C."/>
            <person name="Imamovic A."/>
            <person name="Larimer J."/>
            <person name="McCowan C."/>
            <person name="Murphy C."/>
            <person name="Pearson M."/>
            <person name="Priest M."/>
            <person name="Roberts A."/>
            <person name="Saif S."/>
            <person name="Shea T."/>
            <person name="Sykes S."/>
            <person name="Wortman J."/>
            <person name="Nusbaum C."/>
            <person name="Birren B."/>
        </authorList>
    </citation>
    <scope>NUCLEOTIDE SEQUENCE [LARGE SCALE GENOMIC DNA]</scope>
    <source>
        <strain evidence="8">CBS 10117</strain>
    </source>
</reference>
<dbReference type="GO" id="GO:0000390">
    <property type="term" value="P:spliceosomal complex disassembly"/>
    <property type="evidence" value="ECO:0007669"/>
    <property type="project" value="TreeGrafter"/>
</dbReference>
<evidence type="ECO:0000313" key="9">
    <source>
        <dbReference type="EMBL" id="WWC59641.1"/>
    </source>
</evidence>
<dbReference type="GO" id="GO:0005737">
    <property type="term" value="C:cytoplasm"/>
    <property type="evidence" value="ECO:0007669"/>
    <property type="project" value="UniProtKB-SubCell"/>
</dbReference>
<feature type="region of interest" description="Disordered" evidence="6">
    <location>
        <begin position="254"/>
        <end position="284"/>
    </location>
</feature>
<evidence type="ECO:0000256" key="4">
    <source>
        <dbReference type="ARBA" id="ARBA00023186"/>
    </source>
</evidence>
<sequence>MAPILSEEESALDPYTILEVPREASEKDIQRSYRKKSLKCHPDRNPSPEAAIQFRQISLSLEILLDVAKRNYIDNKQDADRAKRDRYAGMEKKRKDMVDALVAREEEAKRAKVELQERRKAAAEEEAIKDAGKRMLEEAQRRAMAAASASASSSAPAFAFASRRQQGESSTNPSNGHGNGSSSSTSRPHGDGHSSHGNEHGDSQPEITPTDLTLILSFPSTSNSISSASSSSISNQSAEEIQSKLESRYGPIEHLIVTEPPPQNTDTNGDKAGKKKKSKSKGKKAVVEFKKWNWGGCWACWKDHSHSELAPNTQSRAIEEGVKVKFVSGEIPNWITWAERKKQSQSQNGHANANGTEAANGGSKTGISSPLPTSASTSTPTSNPAPSFDSAPDFGSAANGGGLTMADLLATHQKNKDTILDNKRENDEFESMTLLRMRQLERERLEAQIRAEEGDD</sequence>
<evidence type="ECO:0000259" key="7">
    <source>
        <dbReference type="PROSITE" id="PS50076"/>
    </source>
</evidence>
<dbReference type="SUPFAM" id="SSF46565">
    <property type="entry name" value="Chaperone J-domain"/>
    <property type="match status" value="1"/>
</dbReference>
<gene>
    <name evidence="8" type="ORF">I303_01659</name>
    <name evidence="9" type="ORF">I303_102200</name>
</gene>
<evidence type="ECO:0000313" key="10">
    <source>
        <dbReference type="Proteomes" id="UP000078595"/>
    </source>
</evidence>
<dbReference type="EMBL" id="KI894028">
    <property type="protein sequence ID" value="OBR87454.1"/>
    <property type="molecule type" value="Genomic_DNA"/>
</dbReference>
<dbReference type="EMBL" id="CP144531">
    <property type="protein sequence ID" value="WWC59641.1"/>
    <property type="molecule type" value="Genomic_DNA"/>
</dbReference>
<dbReference type="GeneID" id="28965358"/>
<dbReference type="STRING" id="1296121.A0A1A6ABM0"/>
<feature type="region of interest" description="Disordered" evidence="6">
    <location>
        <begin position="134"/>
        <end position="207"/>
    </location>
</feature>
<evidence type="ECO:0000256" key="6">
    <source>
        <dbReference type="SAM" id="MobiDB-lite"/>
    </source>
</evidence>
<evidence type="ECO:0000256" key="2">
    <source>
        <dbReference type="ARBA" id="ARBA00004496"/>
    </source>
</evidence>
<keyword evidence="10" id="KW-1185">Reference proteome</keyword>
<dbReference type="RefSeq" id="XP_018265296.1">
    <property type="nucleotide sequence ID" value="XM_018405015.1"/>
</dbReference>
<feature type="compositionally biased region" description="Basic residues" evidence="6">
    <location>
        <begin position="273"/>
        <end position="284"/>
    </location>
</feature>
<dbReference type="PROSITE" id="PS50076">
    <property type="entry name" value="DNAJ_2"/>
    <property type="match status" value="1"/>
</dbReference>
<dbReference type="CDD" id="cd06257">
    <property type="entry name" value="DnaJ"/>
    <property type="match status" value="1"/>
</dbReference>
<name>A0A1A6ABM0_9TREE</name>
<evidence type="ECO:0000256" key="3">
    <source>
        <dbReference type="ARBA" id="ARBA00022490"/>
    </source>
</evidence>
<dbReference type="InterPro" id="IPR036869">
    <property type="entry name" value="J_dom_sf"/>
</dbReference>
<evidence type="ECO:0000256" key="5">
    <source>
        <dbReference type="ARBA" id="ARBA00023242"/>
    </source>
</evidence>
<dbReference type="GO" id="GO:0005681">
    <property type="term" value="C:spliceosomal complex"/>
    <property type="evidence" value="ECO:0007669"/>
    <property type="project" value="TreeGrafter"/>
</dbReference>
<dbReference type="VEuPathDB" id="FungiDB:I303_01659"/>
<dbReference type="PRINTS" id="PR00625">
    <property type="entry name" value="JDOMAIN"/>
</dbReference>
<evidence type="ECO:0000313" key="8">
    <source>
        <dbReference type="EMBL" id="OBR87454.1"/>
    </source>
</evidence>
<evidence type="ECO:0000256" key="1">
    <source>
        <dbReference type="ARBA" id="ARBA00004123"/>
    </source>
</evidence>
<feature type="compositionally biased region" description="Low complexity" evidence="6">
    <location>
        <begin position="348"/>
        <end position="387"/>
    </location>
</feature>
<keyword evidence="3" id="KW-0963">Cytoplasm</keyword>
<accession>A0A1A6ABM0</accession>
<dbReference type="Proteomes" id="UP000078595">
    <property type="component" value="Chromosome 2"/>
</dbReference>